<dbReference type="CDD" id="cd04301">
    <property type="entry name" value="NAT_SF"/>
    <property type="match status" value="1"/>
</dbReference>
<keyword evidence="5" id="KW-1185">Reference proteome</keyword>
<dbReference type="Gene3D" id="3.40.630.30">
    <property type="match status" value="1"/>
</dbReference>
<evidence type="ECO:0000259" key="3">
    <source>
        <dbReference type="PROSITE" id="PS51186"/>
    </source>
</evidence>
<dbReference type="EMBL" id="CP054706">
    <property type="protein sequence ID" value="QQK80088.1"/>
    <property type="molecule type" value="Genomic_DNA"/>
</dbReference>
<evidence type="ECO:0000256" key="2">
    <source>
        <dbReference type="ARBA" id="ARBA00023315"/>
    </source>
</evidence>
<dbReference type="InterPro" id="IPR000182">
    <property type="entry name" value="GNAT_dom"/>
</dbReference>
<dbReference type="KEGG" id="scib:HUG20_09425"/>
<evidence type="ECO:0000313" key="5">
    <source>
        <dbReference type="Proteomes" id="UP000595349"/>
    </source>
</evidence>
<evidence type="ECO:0000313" key="4">
    <source>
        <dbReference type="EMBL" id="QQK80088.1"/>
    </source>
</evidence>
<dbReference type="PANTHER" id="PTHR43072">
    <property type="entry name" value="N-ACETYLTRANSFERASE"/>
    <property type="match status" value="1"/>
</dbReference>
<name>A0A7T7CFH5_9BACI</name>
<proteinExistence type="predicted"/>
<keyword evidence="1 4" id="KW-0808">Transferase</keyword>
<reference evidence="4 5" key="1">
    <citation type="submission" date="2020-06" db="EMBL/GenBank/DDBJ databases">
        <title>Genomic analysis of Salicibibacter sp. NKC21-4.</title>
        <authorList>
            <person name="Oh Y.J."/>
        </authorList>
    </citation>
    <scope>NUCLEOTIDE SEQUENCE [LARGE SCALE GENOMIC DNA]</scope>
    <source>
        <strain evidence="4 5">NKC21-4</strain>
    </source>
</reference>
<dbReference type="SUPFAM" id="SSF55729">
    <property type="entry name" value="Acyl-CoA N-acyltransferases (Nat)"/>
    <property type="match status" value="1"/>
</dbReference>
<dbReference type="InterPro" id="IPR016181">
    <property type="entry name" value="Acyl_CoA_acyltransferase"/>
</dbReference>
<dbReference type="Pfam" id="PF00583">
    <property type="entry name" value="Acetyltransf_1"/>
    <property type="match status" value="1"/>
</dbReference>
<accession>A0A7T7CFH5</accession>
<dbReference type="GO" id="GO:0016747">
    <property type="term" value="F:acyltransferase activity, transferring groups other than amino-acyl groups"/>
    <property type="evidence" value="ECO:0007669"/>
    <property type="project" value="InterPro"/>
</dbReference>
<dbReference type="Proteomes" id="UP000595349">
    <property type="component" value="Chromosome"/>
</dbReference>
<protein>
    <submittedName>
        <fullName evidence="4">N-acetyltransferase family protein</fullName>
    </submittedName>
</protein>
<organism evidence="4 5">
    <name type="scientific">Salicibibacter cibi</name>
    <dbReference type="NCBI Taxonomy" id="2743001"/>
    <lineage>
        <taxon>Bacteria</taxon>
        <taxon>Bacillati</taxon>
        <taxon>Bacillota</taxon>
        <taxon>Bacilli</taxon>
        <taxon>Bacillales</taxon>
        <taxon>Bacillaceae</taxon>
        <taxon>Salicibibacter</taxon>
    </lineage>
</organism>
<sequence>MESKIMIDKMLPEDWEKVREIYLEGIATGNATFQKDAPSWEEWDNNHLSTCRMVARLEDEVLGWVALTPVSNRYVYAGVAEVSVYINQMSKGKRIGSLLLRTLIEESEQNGFWTLQSGIFPENVASLRLHKKYGFREVGRRERIGEMDGAWRDIILLERRSNEVGGNERGL</sequence>
<dbReference type="AlphaFoldDB" id="A0A7T7CFH5"/>
<dbReference type="PANTHER" id="PTHR43072:SF23">
    <property type="entry name" value="UPF0039 PROTEIN C11D3.02C"/>
    <property type="match status" value="1"/>
</dbReference>
<dbReference type="PROSITE" id="PS51186">
    <property type="entry name" value="GNAT"/>
    <property type="match status" value="1"/>
</dbReference>
<gene>
    <name evidence="4" type="ORF">HUG20_09425</name>
</gene>
<feature type="domain" description="N-acetyltransferase" evidence="3">
    <location>
        <begin position="5"/>
        <end position="158"/>
    </location>
</feature>
<evidence type="ECO:0000256" key="1">
    <source>
        <dbReference type="ARBA" id="ARBA00022679"/>
    </source>
</evidence>
<keyword evidence="2" id="KW-0012">Acyltransferase</keyword>